<name>A0A1T4W9D7_9BACT</name>
<feature type="chain" id="PRO_5013341138" evidence="1">
    <location>
        <begin position="36"/>
        <end position="154"/>
    </location>
</feature>
<reference evidence="3 4" key="1">
    <citation type="submission" date="2017-02" db="EMBL/GenBank/DDBJ databases">
        <authorList>
            <person name="Peterson S.W."/>
        </authorList>
    </citation>
    <scope>NUCLEOTIDE SEQUENCE [LARGE SCALE GENOMIC DNA]</scope>
    <source>
        <strain evidence="3 4">DSM 18034</strain>
    </source>
</reference>
<dbReference type="Gene3D" id="3.30.70.1070">
    <property type="entry name" value="Sporulation related repeat"/>
    <property type="match status" value="1"/>
</dbReference>
<evidence type="ECO:0000259" key="2">
    <source>
        <dbReference type="PROSITE" id="PS51724"/>
    </source>
</evidence>
<accession>A0A1T4W9D7</accession>
<organism evidence="3 4">
    <name type="scientific">Desulfobaculum bizertense DSM 18034</name>
    <dbReference type="NCBI Taxonomy" id="1121442"/>
    <lineage>
        <taxon>Bacteria</taxon>
        <taxon>Pseudomonadati</taxon>
        <taxon>Thermodesulfobacteriota</taxon>
        <taxon>Desulfovibrionia</taxon>
        <taxon>Desulfovibrionales</taxon>
        <taxon>Desulfovibrionaceae</taxon>
        <taxon>Desulfobaculum</taxon>
    </lineage>
</organism>
<dbReference type="Proteomes" id="UP000189733">
    <property type="component" value="Unassembled WGS sequence"/>
</dbReference>
<keyword evidence="1" id="KW-0732">Signal</keyword>
<proteinExistence type="predicted"/>
<evidence type="ECO:0000256" key="1">
    <source>
        <dbReference type="SAM" id="SignalP"/>
    </source>
</evidence>
<evidence type="ECO:0000313" key="4">
    <source>
        <dbReference type="Proteomes" id="UP000189733"/>
    </source>
</evidence>
<dbReference type="InterPro" id="IPR036680">
    <property type="entry name" value="SPOR-like_sf"/>
</dbReference>
<dbReference type="RefSeq" id="WP_159445967.1">
    <property type="nucleotide sequence ID" value="NZ_FUYA01000005.1"/>
</dbReference>
<feature type="domain" description="SPOR" evidence="2">
    <location>
        <begin position="72"/>
        <end position="152"/>
    </location>
</feature>
<dbReference type="SUPFAM" id="SSF110997">
    <property type="entry name" value="Sporulation related repeat"/>
    <property type="match status" value="1"/>
</dbReference>
<dbReference type="EMBL" id="FUYA01000005">
    <property type="protein sequence ID" value="SKA73739.1"/>
    <property type="molecule type" value="Genomic_DNA"/>
</dbReference>
<evidence type="ECO:0000313" key="3">
    <source>
        <dbReference type="EMBL" id="SKA73739.1"/>
    </source>
</evidence>
<dbReference type="PROSITE" id="PS51724">
    <property type="entry name" value="SPOR"/>
    <property type="match status" value="1"/>
</dbReference>
<feature type="signal peptide" evidence="1">
    <location>
        <begin position="1"/>
        <end position="35"/>
    </location>
</feature>
<dbReference type="GO" id="GO:0042834">
    <property type="term" value="F:peptidoglycan binding"/>
    <property type="evidence" value="ECO:0007669"/>
    <property type="project" value="InterPro"/>
</dbReference>
<sequence length="154" mass="17286">MKKTDLTLLKKSFFCSLFAIMAGLGALLVPGSAQAHHPTISAAGTVIIDQALATGYTVAFNEVRRDMRPAPVGAVDVFSVYIGSWHSKYHAKKVANRIRRHGIDAYVKKGYRKNGAKVFRVTAGDFMRRKRAVRLKRRLHTELGFNNMSIIRRR</sequence>
<dbReference type="Pfam" id="PF05036">
    <property type="entry name" value="SPOR"/>
    <property type="match status" value="1"/>
</dbReference>
<keyword evidence="4" id="KW-1185">Reference proteome</keyword>
<gene>
    <name evidence="3" type="ORF">SAMN02745702_01909</name>
</gene>
<dbReference type="InterPro" id="IPR007730">
    <property type="entry name" value="SPOR-like_dom"/>
</dbReference>
<dbReference type="AlphaFoldDB" id="A0A1T4W9D7"/>
<protein>
    <submittedName>
        <fullName evidence="3">Sporulation related domain-containing protein</fullName>
    </submittedName>
</protein>